<keyword evidence="3" id="KW-1185">Reference proteome</keyword>
<dbReference type="PROSITE" id="PS51257">
    <property type="entry name" value="PROKAR_LIPOPROTEIN"/>
    <property type="match status" value="1"/>
</dbReference>
<accession>A0A5A5TIS1</accession>
<protein>
    <submittedName>
        <fullName evidence="2">Sugar ABC transporter substrate-binding protein</fullName>
    </submittedName>
</protein>
<organism evidence="2 3">
    <name type="scientific">Dictyobacter arantiisoli</name>
    <dbReference type="NCBI Taxonomy" id="2014874"/>
    <lineage>
        <taxon>Bacteria</taxon>
        <taxon>Bacillati</taxon>
        <taxon>Chloroflexota</taxon>
        <taxon>Ktedonobacteria</taxon>
        <taxon>Ktedonobacterales</taxon>
        <taxon>Dictyobacteraceae</taxon>
        <taxon>Dictyobacter</taxon>
    </lineage>
</organism>
<proteinExistence type="predicted"/>
<evidence type="ECO:0000313" key="3">
    <source>
        <dbReference type="Proteomes" id="UP000322530"/>
    </source>
</evidence>
<dbReference type="RefSeq" id="WP_149403950.1">
    <property type="nucleotide sequence ID" value="NZ_BIXY01000095.1"/>
</dbReference>
<dbReference type="Proteomes" id="UP000322530">
    <property type="component" value="Unassembled WGS sequence"/>
</dbReference>
<feature type="signal peptide" evidence="1">
    <location>
        <begin position="1"/>
        <end position="30"/>
    </location>
</feature>
<dbReference type="InterPro" id="IPR006059">
    <property type="entry name" value="SBP"/>
</dbReference>
<comment type="caution">
    <text evidence="2">The sequence shown here is derived from an EMBL/GenBank/DDBJ whole genome shotgun (WGS) entry which is preliminary data.</text>
</comment>
<dbReference type="InterPro" id="IPR050490">
    <property type="entry name" value="Bact_solute-bd_prot1"/>
</dbReference>
<dbReference type="PANTHER" id="PTHR43649:SF32">
    <property type="entry name" value="SUGAR BINDING SECRETED PROTEIN"/>
    <property type="match status" value="1"/>
</dbReference>
<name>A0A5A5TIS1_9CHLR</name>
<gene>
    <name evidence="2" type="ORF">KDI_46720</name>
</gene>
<dbReference type="OrthoDB" id="9768630at2"/>
<sequence>MTNLSQRCVFASLFCAMLLLLTGCQLPFLAASEAGLHADKVTVTLWYWNRSLDDNLLAQVGRRFPQINFRALKIGGSYDTRLRTALAGQANIPDLVGMNANIASYFPDENQFVDLRTLGATALQAGYLPWKWRQAVAPDQRVIALPMDTGPIALFYRTDLFRQAGLPTDPAAVAAHLKSWDDYIRAGIQMKQATQGAIHLFDNINAVFNQIMAQSPMQYFAAPDRYIGDQSQVRRAWDYAARIHQLDLSAKATSYSTDWSAALSSGSVASFVGGVWLKRRLFDSASNTAGKWRIAPAPGGPGNSGGSFLAVTKASQHPQQAFEIAKWLLSAQNQSISYRDNGLYPSALASLSSPTLAQPEPFFGGQVTTHIFSQIAKHIQPVYTNSQSDVVQNVLQRGLTSIEMQNADPQSAWQDAQQQIQRELSH</sequence>
<dbReference type="Pfam" id="PF01547">
    <property type="entry name" value="SBP_bac_1"/>
    <property type="match status" value="1"/>
</dbReference>
<evidence type="ECO:0000313" key="2">
    <source>
        <dbReference type="EMBL" id="GCF11108.1"/>
    </source>
</evidence>
<dbReference type="PANTHER" id="PTHR43649">
    <property type="entry name" value="ARABINOSE-BINDING PROTEIN-RELATED"/>
    <property type="match status" value="1"/>
</dbReference>
<dbReference type="SUPFAM" id="SSF53850">
    <property type="entry name" value="Periplasmic binding protein-like II"/>
    <property type="match status" value="1"/>
</dbReference>
<dbReference type="AlphaFoldDB" id="A0A5A5TIS1"/>
<dbReference type="Gene3D" id="3.40.190.10">
    <property type="entry name" value="Periplasmic binding protein-like II"/>
    <property type="match status" value="1"/>
</dbReference>
<reference evidence="2 3" key="1">
    <citation type="submission" date="2019-01" db="EMBL/GenBank/DDBJ databases">
        <title>Draft genome sequence of Dictyobacter sp. Uno17.</title>
        <authorList>
            <person name="Wang C.M."/>
            <person name="Zheng Y."/>
            <person name="Sakai Y."/>
            <person name="Abe K."/>
            <person name="Yokota A."/>
            <person name="Yabe S."/>
        </authorList>
    </citation>
    <scope>NUCLEOTIDE SEQUENCE [LARGE SCALE GENOMIC DNA]</scope>
    <source>
        <strain evidence="2 3">Uno17</strain>
    </source>
</reference>
<evidence type="ECO:0000256" key="1">
    <source>
        <dbReference type="SAM" id="SignalP"/>
    </source>
</evidence>
<feature type="chain" id="PRO_5022841765" evidence="1">
    <location>
        <begin position="31"/>
        <end position="426"/>
    </location>
</feature>
<dbReference type="EMBL" id="BIXY01000095">
    <property type="protein sequence ID" value="GCF11108.1"/>
    <property type="molecule type" value="Genomic_DNA"/>
</dbReference>
<keyword evidence="1" id="KW-0732">Signal</keyword>